<feature type="transmembrane region" description="Helical" evidence="2">
    <location>
        <begin position="332"/>
        <end position="351"/>
    </location>
</feature>
<dbReference type="OrthoDB" id="5242306at2"/>
<keyword evidence="2" id="KW-1133">Transmembrane helix</keyword>
<feature type="transmembrane region" description="Helical" evidence="2">
    <location>
        <begin position="148"/>
        <end position="166"/>
    </location>
</feature>
<comment type="caution">
    <text evidence="4">The sequence shown here is derived from an EMBL/GenBank/DDBJ whole genome shotgun (WGS) entry which is preliminary data.</text>
</comment>
<dbReference type="GO" id="GO:0016747">
    <property type="term" value="F:acyltransferase activity, transferring groups other than amino-acyl groups"/>
    <property type="evidence" value="ECO:0007669"/>
    <property type="project" value="InterPro"/>
</dbReference>
<keyword evidence="5" id="KW-1185">Reference proteome</keyword>
<evidence type="ECO:0000256" key="1">
    <source>
        <dbReference type="SAM" id="MobiDB-lite"/>
    </source>
</evidence>
<evidence type="ECO:0000259" key="3">
    <source>
        <dbReference type="Pfam" id="PF01757"/>
    </source>
</evidence>
<feature type="transmembrane region" description="Helical" evidence="2">
    <location>
        <begin position="42"/>
        <end position="61"/>
    </location>
</feature>
<evidence type="ECO:0000313" key="5">
    <source>
        <dbReference type="Proteomes" id="UP000286208"/>
    </source>
</evidence>
<feature type="transmembrane region" description="Helical" evidence="2">
    <location>
        <begin position="267"/>
        <end position="284"/>
    </location>
</feature>
<dbReference type="InterPro" id="IPR050879">
    <property type="entry name" value="Acyltransferase_3"/>
</dbReference>
<dbReference type="PANTHER" id="PTHR23028:SF53">
    <property type="entry name" value="ACYL_TRANSF_3 DOMAIN-CONTAINING PROTEIN"/>
    <property type="match status" value="1"/>
</dbReference>
<gene>
    <name evidence="4" type="ORF">EGT67_18520</name>
</gene>
<proteinExistence type="predicted"/>
<feature type="transmembrane region" description="Helical" evidence="2">
    <location>
        <begin position="204"/>
        <end position="224"/>
    </location>
</feature>
<dbReference type="Pfam" id="PF01757">
    <property type="entry name" value="Acyl_transf_3"/>
    <property type="match status" value="1"/>
</dbReference>
<keyword evidence="2" id="KW-0472">Membrane</keyword>
<keyword evidence="4" id="KW-0808">Transferase</keyword>
<dbReference type="AlphaFoldDB" id="A0A3S3AE81"/>
<dbReference type="RefSeq" id="WP_127917562.1">
    <property type="nucleotide sequence ID" value="NZ_RKLP01000010.1"/>
</dbReference>
<keyword evidence="4" id="KW-0012">Acyltransferase</keyword>
<dbReference type="Proteomes" id="UP000286208">
    <property type="component" value="Unassembled WGS sequence"/>
</dbReference>
<reference evidence="4 5" key="1">
    <citation type="submission" date="2018-11" db="EMBL/GenBank/DDBJ databases">
        <title>Rhodococcus spongicola sp. nov. and Rhodococcus xishaensis sp. nov. from marine sponges.</title>
        <authorList>
            <person name="Li L."/>
            <person name="Lin H.W."/>
        </authorList>
    </citation>
    <scope>NUCLEOTIDE SEQUENCE [LARGE SCALE GENOMIC DNA]</scope>
    <source>
        <strain evidence="4 5">CCTCC AB2014297</strain>
    </source>
</reference>
<feature type="transmembrane region" description="Helical" evidence="2">
    <location>
        <begin position="236"/>
        <end position="255"/>
    </location>
</feature>
<evidence type="ECO:0000256" key="2">
    <source>
        <dbReference type="SAM" id="Phobius"/>
    </source>
</evidence>
<dbReference type="EMBL" id="RKLP01000010">
    <property type="protein sequence ID" value="RVW08113.1"/>
    <property type="molecule type" value="Genomic_DNA"/>
</dbReference>
<keyword evidence="2" id="KW-0812">Transmembrane</keyword>
<feature type="region of interest" description="Disordered" evidence="1">
    <location>
        <begin position="373"/>
        <end position="397"/>
    </location>
</feature>
<feature type="transmembrane region" description="Helical" evidence="2">
    <location>
        <begin position="305"/>
        <end position="326"/>
    </location>
</feature>
<feature type="domain" description="Acyltransferase 3" evidence="3">
    <location>
        <begin position="9"/>
        <end position="352"/>
    </location>
</feature>
<accession>A0A3S3AE81</accession>
<evidence type="ECO:0000313" key="4">
    <source>
        <dbReference type="EMBL" id="RVW08113.1"/>
    </source>
</evidence>
<organism evidence="4 5">
    <name type="scientific">Prescottella agglutinans</name>
    <dbReference type="NCBI Taxonomy" id="1644129"/>
    <lineage>
        <taxon>Bacteria</taxon>
        <taxon>Bacillati</taxon>
        <taxon>Actinomycetota</taxon>
        <taxon>Actinomycetes</taxon>
        <taxon>Mycobacteriales</taxon>
        <taxon>Nocardiaceae</taxon>
        <taxon>Prescottella</taxon>
    </lineage>
</organism>
<feature type="transmembrane region" description="Helical" evidence="2">
    <location>
        <begin position="173"/>
        <end position="192"/>
    </location>
</feature>
<dbReference type="GO" id="GO:0009103">
    <property type="term" value="P:lipopolysaccharide biosynthetic process"/>
    <property type="evidence" value="ECO:0007669"/>
    <property type="project" value="TreeGrafter"/>
</dbReference>
<name>A0A3S3AE81_9NOCA</name>
<sequence length="397" mass="43602">MSASGYVRSLTGLRAIAALLVVGAHAAFWTGRYTPDLAGGAFSRLEIGVAIFFVLSGFLLFRPWLRAAAGERELPSTRTYLWHRARRILPAYWITVVATYAIYLFRDDAGETGLGWSGFLRNMTLTQIYGPGHLHTGLTQMWSLAVEATFYLLLPLLGWLLVVVVCRREWHPVRLALALLGVVAITPLWTSITHHTDISFTARLWLPGFVAWFAGGMLLALASVTLKRCNPYGAGLLALYFLLLACTPLAGEATIVPMNATEAVTKSMLYLLFATTLMAPLVIGDRPGPLGRLCSSAPMVWLGEISYEIFLVHLVVMELVVDMLGYRTFQGSTVGVFVVTVAFTVPIAWALHRTLERVIPTGPRVERRAMTVVRRDDSGPDDSDPDGAVEPTPVRVD</sequence>
<protein>
    <submittedName>
        <fullName evidence="4">Acyltransferase</fullName>
    </submittedName>
</protein>
<dbReference type="PANTHER" id="PTHR23028">
    <property type="entry name" value="ACETYLTRANSFERASE"/>
    <property type="match status" value="1"/>
</dbReference>
<feature type="transmembrane region" description="Helical" evidence="2">
    <location>
        <begin position="88"/>
        <end position="105"/>
    </location>
</feature>
<dbReference type="GO" id="GO:0016020">
    <property type="term" value="C:membrane"/>
    <property type="evidence" value="ECO:0007669"/>
    <property type="project" value="TreeGrafter"/>
</dbReference>
<dbReference type="InterPro" id="IPR002656">
    <property type="entry name" value="Acyl_transf_3_dom"/>
</dbReference>